<evidence type="ECO:0000256" key="1">
    <source>
        <dbReference type="SAM" id="MobiDB-lite"/>
    </source>
</evidence>
<sequence>MTDTMPQPTQNSSIPRNNSFSAEDLTKALKASATKKSGAFTSLQQDHSAVPPPSPHHSRPVSRRTSFYGSRR</sequence>
<keyword evidence="3" id="KW-1185">Reference proteome</keyword>
<dbReference type="AlphaFoldDB" id="A0A2D3USJ0"/>
<dbReference type="EMBL" id="FJUY01000001">
    <property type="protein sequence ID" value="CZT14627.1"/>
    <property type="molecule type" value="Genomic_DNA"/>
</dbReference>
<feature type="compositionally biased region" description="Polar residues" evidence="1">
    <location>
        <begin position="1"/>
        <end position="21"/>
    </location>
</feature>
<dbReference type="GeneID" id="35595970"/>
<feature type="region of interest" description="Disordered" evidence="1">
    <location>
        <begin position="1"/>
        <end position="72"/>
    </location>
</feature>
<name>A0A2D3USJ0_9PEZI</name>
<dbReference type="Proteomes" id="UP000225277">
    <property type="component" value="Unassembled WGS sequence"/>
</dbReference>
<accession>A0A2D3USJ0</accession>
<protein>
    <submittedName>
        <fullName evidence="2">Uncharacterized protein</fullName>
    </submittedName>
</protein>
<organism evidence="2 3">
    <name type="scientific">Ramularia collo-cygni</name>
    <dbReference type="NCBI Taxonomy" id="112498"/>
    <lineage>
        <taxon>Eukaryota</taxon>
        <taxon>Fungi</taxon>
        <taxon>Dikarya</taxon>
        <taxon>Ascomycota</taxon>
        <taxon>Pezizomycotina</taxon>
        <taxon>Dothideomycetes</taxon>
        <taxon>Dothideomycetidae</taxon>
        <taxon>Mycosphaerellales</taxon>
        <taxon>Mycosphaerellaceae</taxon>
        <taxon>Ramularia</taxon>
    </lineage>
</organism>
<proteinExistence type="predicted"/>
<reference evidence="2 3" key="1">
    <citation type="submission" date="2016-03" db="EMBL/GenBank/DDBJ databases">
        <authorList>
            <person name="Ploux O."/>
        </authorList>
    </citation>
    <scope>NUCLEOTIDE SEQUENCE [LARGE SCALE GENOMIC DNA]</scope>
    <source>
        <strain evidence="2 3">URUG2</strain>
    </source>
</reference>
<dbReference type="RefSeq" id="XP_023621524.1">
    <property type="nucleotide sequence ID" value="XM_023765756.1"/>
</dbReference>
<evidence type="ECO:0000313" key="2">
    <source>
        <dbReference type="EMBL" id="CZT14627.1"/>
    </source>
</evidence>
<feature type="compositionally biased region" description="Low complexity" evidence="1">
    <location>
        <begin position="28"/>
        <end position="39"/>
    </location>
</feature>
<evidence type="ECO:0000313" key="3">
    <source>
        <dbReference type="Proteomes" id="UP000225277"/>
    </source>
</evidence>
<gene>
    <name evidence="2" type="ORF">RCC_00599</name>
</gene>